<comment type="caution">
    <text evidence="3">The sequence shown here is derived from an EMBL/GenBank/DDBJ whole genome shotgun (WGS) entry which is preliminary data.</text>
</comment>
<comment type="similarity">
    <text evidence="1">Belongs to the RelE toxin family.</text>
</comment>
<dbReference type="InterPro" id="IPR007712">
    <property type="entry name" value="RelE/ParE_toxin"/>
</dbReference>
<evidence type="ECO:0000313" key="4">
    <source>
        <dbReference type="Proteomes" id="UP000652074"/>
    </source>
</evidence>
<dbReference type="InterPro" id="IPR035093">
    <property type="entry name" value="RelE/ParE_toxin_dom_sf"/>
</dbReference>
<keyword evidence="2" id="KW-1277">Toxin-antitoxin system</keyword>
<dbReference type="PANTHER" id="PTHR33755:SF6">
    <property type="entry name" value="PLASMID STABILIZATION SYSTEM PROTEIN"/>
    <property type="match status" value="1"/>
</dbReference>
<gene>
    <name evidence="3" type="ORF">GPA26_06690</name>
</gene>
<accession>A0ABX1MSR1</accession>
<name>A0ABX1MSR1_9RHOO</name>
<dbReference type="PANTHER" id="PTHR33755">
    <property type="entry name" value="TOXIN PARE1-RELATED"/>
    <property type="match status" value="1"/>
</dbReference>
<evidence type="ECO:0000256" key="2">
    <source>
        <dbReference type="ARBA" id="ARBA00022649"/>
    </source>
</evidence>
<dbReference type="EMBL" id="WTVR01000010">
    <property type="protein sequence ID" value="NMF88167.1"/>
    <property type="molecule type" value="Genomic_DNA"/>
</dbReference>
<dbReference type="Pfam" id="PF05016">
    <property type="entry name" value="ParE_toxin"/>
    <property type="match status" value="1"/>
</dbReference>
<protein>
    <submittedName>
        <fullName evidence="3">Type II toxin-antitoxin system RelE/ParE family toxin</fullName>
    </submittedName>
</protein>
<organism evidence="3 4">
    <name type="scientific">Aromatoleum petrolei</name>
    <dbReference type="NCBI Taxonomy" id="76116"/>
    <lineage>
        <taxon>Bacteria</taxon>
        <taxon>Pseudomonadati</taxon>
        <taxon>Pseudomonadota</taxon>
        <taxon>Betaproteobacteria</taxon>
        <taxon>Rhodocyclales</taxon>
        <taxon>Rhodocyclaceae</taxon>
        <taxon>Aromatoleum</taxon>
    </lineage>
</organism>
<evidence type="ECO:0000313" key="3">
    <source>
        <dbReference type="EMBL" id="NMF88167.1"/>
    </source>
</evidence>
<keyword evidence="4" id="KW-1185">Reference proteome</keyword>
<proteinExistence type="inferred from homology"/>
<dbReference type="Proteomes" id="UP000652074">
    <property type="component" value="Unassembled WGS sequence"/>
</dbReference>
<dbReference type="Gene3D" id="3.30.2310.20">
    <property type="entry name" value="RelE-like"/>
    <property type="match status" value="1"/>
</dbReference>
<sequence>MNYQVVFSPEAEEQLAELYRYIAAAASPEVAARYTEAIVSYCESLRTFPQRGTRRDDVRPGLRITHYRKRAVIAFDVAADLVSIIGVFYGGQDYEAILHDDLDDNSTGGK</sequence>
<evidence type="ECO:0000256" key="1">
    <source>
        <dbReference type="ARBA" id="ARBA00006226"/>
    </source>
</evidence>
<reference evidence="3 4" key="1">
    <citation type="submission" date="2019-12" db="EMBL/GenBank/DDBJ databases">
        <title>Comparative genomics gives insights into the taxonomy of the Azoarcus-Aromatoleum group and reveals separate origins of nif in the plant-associated Azoarcus and non-plant-associated Aromatoleum sub-groups.</title>
        <authorList>
            <person name="Lafos M."/>
            <person name="Maluk M."/>
            <person name="Batista M."/>
            <person name="Junghare M."/>
            <person name="Carmona M."/>
            <person name="Faoro H."/>
            <person name="Cruz L.M."/>
            <person name="Battistoni F."/>
            <person name="De Souza E."/>
            <person name="Pedrosa F."/>
            <person name="Chen W.-M."/>
            <person name="Poole P.S."/>
            <person name="Dixon R.A."/>
            <person name="James E.K."/>
        </authorList>
    </citation>
    <scope>NUCLEOTIDE SEQUENCE [LARGE SCALE GENOMIC DNA]</scope>
    <source>
        <strain evidence="3 4">ToN1</strain>
    </source>
</reference>
<dbReference type="RefSeq" id="WP_169205597.1">
    <property type="nucleotide sequence ID" value="NZ_CP059560.1"/>
</dbReference>
<dbReference type="InterPro" id="IPR051803">
    <property type="entry name" value="TA_system_RelE-like_toxin"/>
</dbReference>